<reference evidence="1 2" key="1">
    <citation type="submission" date="2018-03" db="EMBL/GenBank/DDBJ databases">
        <title>Pantoea intestinalis SRCM103226 isolated form the mealworm.</title>
        <authorList>
            <person name="Jeong D.-Y."/>
            <person name="Kim J.W."/>
        </authorList>
    </citation>
    <scope>NUCLEOTIDE SEQUENCE [LARGE SCALE GENOMIC DNA]</scope>
    <source>
        <strain evidence="1 2">SRCM103226</strain>
    </source>
</reference>
<dbReference type="RefSeq" id="WP_208852123.1">
    <property type="nucleotide sequence ID" value="NZ_CP028271.1"/>
</dbReference>
<evidence type="ECO:0008006" key="3">
    <source>
        <dbReference type="Google" id="ProtNLM"/>
    </source>
</evidence>
<organism evidence="1 2">
    <name type="scientific">Mixta intestinalis</name>
    <dbReference type="NCBI Taxonomy" id="1615494"/>
    <lineage>
        <taxon>Bacteria</taxon>
        <taxon>Pseudomonadati</taxon>
        <taxon>Pseudomonadota</taxon>
        <taxon>Gammaproteobacteria</taxon>
        <taxon>Enterobacterales</taxon>
        <taxon>Erwiniaceae</taxon>
        <taxon>Mixta</taxon>
    </lineage>
</organism>
<evidence type="ECO:0000313" key="2">
    <source>
        <dbReference type="Proteomes" id="UP000464053"/>
    </source>
</evidence>
<dbReference type="Proteomes" id="UP000464053">
    <property type="component" value="Chromosome"/>
</dbReference>
<dbReference type="AlphaFoldDB" id="A0A6P1PZ17"/>
<protein>
    <recommendedName>
        <fullName evidence="3">DUF3396 domain-containing protein</fullName>
    </recommendedName>
</protein>
<dbReference type="KEGG" id="mint:C7M51_01539"/>
<proteinExistence type="predicted"/>
<dbReference type="EMBL" id="CP028271">
    <property type="protein sequence ID" value="QHM71254.1"/>
    <property type="molecule type" value="Genomic_DNA"/>
</dbReference>
<gene>
    <name evidence="1" type="ORF">C7M51_01539</name>
</gene>
<dbReference type="Pfam" id="PF11876">
    <property type="entry name" value="TsiV"/>
    <property type="match status" value="1"/>
</dbReference>
<evidence type="ECO:0000313" key="1">
    <source>
        <dbReference type="EMBL" id="QHM71254.1"/>
    </source>
</evidence>
<name>A0A6P1PZ17_9GAMM</name>
<accession>A0A6P1PZ17</accession>
<keyword evidence="2" id="KW-1185">Reference proteome</keyword>
<dbReference type="InterPro" id="IPR021815">
    <property type="entry name" value="TsiV"/>
</dbReference>
<sequence>MKKETESLGELLPDEHNLAQLDQIAVKGKNTIRARIALGMELFIPPRDVRQLYPALNQLAEDYYRRFAPWLNSYSLSGASRISLMRKDFLKKLANKMANLNYEANFETHLFYDDTGQGKIFNASPWQARFYGKPQENKGLSSVTASIPVCDEQGNPRFDTLLEMVLQWCDVVKPAFGTAGFCFSYSGYPAAKYTWPLLQRHPGLEHMDDIRFFVETRYVDEDGEHRIINRIKGVSWLTVLGDALVEELGGLERCREALEPECHVQSYDGGIVIMAGPVPQLGDTYQGIVPQRYRKVAAFTRPIRFENYRNYLLKLDEPLDRREATLQWIRRFDD</sequence>